<keyword evidence="6" id="KW-0378">Hydrolase</keyword>
<reference evidence="8" key="1">
    <citation type="submission" date="2017-08" db="EMBL/GenBank/DDBJ databases">
        <title>Haloferax marisrubri sp. nov., isolated from the Discovery deep brine-seawater interface in the Red Sea.</title>
        <authorList>
            <person name="Zhang G."/>
            <person name="Stingl U."/>
        </authorList>
    </citation>
    <scope>NUCLEOTIDE SEQUENCE [LARGE SCALE GENOMIC DNA]</scope>
    <source>
        <strain evidence="8">SB3</strain>
    </source>
</reference>
<sequence>MTNFSQRLSTGISGLDTVLDGGVIPNRTYMVRGVSGAGKTIVGYHFLSAGMEHGEDVLFVSFEESATELRANAETLGFDLSEVPILDLSPSPDAFLDDEAYTMLSPSEVEGKSTATELRDAIDEHDPDRVVIDPLSQLGRLSSDRYQFRQLVSSLLSYLKRSGATTLFTSQPTSDETDETLAYLCDGSVSLSRSDQGRSARVEKFRGSDSQTGPHAMRIDGGQGIRIFPRLVPESHHREFTIEPLSSGIDDLDALLGGGGIERGSITLISGPSGVGKSTTGAAFARATADRGERAAVYLFEESKRSFRHRSESVGIPIDDLVESGNLRIDAVEPLSLSTDEFAQRVRAEVEANDTKFVLIDGTAGYQLSLTDERSDIRRELHALARYLKNMGVTVVLTEEVQQVTGAFHASDNHVSYLADNILFIRYIEVRGEIRKAVGVLKKRFGSFEPTLRAFEIGADGITVGEPLDELRGILTGTPTWNEAE</sequence>
<keyword evidence="5" id="KW-0418">Kinase</keyword>
<dbReference type="EC" id="2.7.11.1" evidence="1"/>
<dbReference type="PROSITE" id="PS51146">
    <property type="entry name" value="KAIC"/>
    <property type="match status" value="2"/>
</dbReference>
<dbReference type="PANTHER" id="PTHR42926">
    <property type="match status" value="1"/>
</dbReference>
<dbReference type="PANTHER" id="PTHR42926:SF1">
    <property type="entry name" value="CIRCADIAN CLOCK OSCILLATOR PROTEIN KAIC 1"/>
    <property type="match status" value="1"/>
</dbReference>
<proteinExistence type="predicted"/>
<dbReference type="InterPro" id="IPR027417">
    <property type="entry name" value="P-loop_NTPase"/>
</dbReference>
<feature type="domain" description="KaiC" evidence="7">
    <location>
        <begin position="243"/>
        <end position="478"/>
    </location>
</feature>
<evidence type="ECO:0000256" key="6">
    <source>
        <dbReference type="ARBA" id="ARBA00022801"/>
    </source>
</evidence>
<dbReference type="GO" id="GO:0016787">
    <property type="term" value="F:hydrolase activity"/>
    <property type="evidence" value="ECO:0007669"/>
    <property type="project" value="UniProtKB-KW"/>
</dbReference>
<dbReference type="EMBL" id="LOPW02000022">
    <property type="protein sequence ID" value="POG53682.1"/>
    <property type="molecule type" value="Genomic_DNA"/>
</dbReference>
<dbReference type="Proteomes" id="UP000053621">
    <property type="component" value="Unassembled WGS sequence"/>
</dbReference>
<dbReference type="InterPro" id="IPR010624">
    <property type="entry name" value="KaiC_dom"/>
</dbReference>
<evidence type="ECO:0000256" key="5">
    <source>
        <dbReference type="ARBA" id="ARBA00022777"/>
    </source>
</evidence>
<dbReference type="Pfam" id="PF06745">
    <property type="entry name" value="ATPase"/>
    <property type="match status" value="2"/>
</dbReference>
<name>A0A2P4NKL2_9EURY</name>
<evidence type="ECO:0000313" key="8">
    <source>
        <dbReference type="EMBL" id="POG53682.1"/>
    </source>
</evidence>
<dbReference type="PIRSF" id="PIRSF039117">
    <property type="entry name" value="KaiC"/>
    <property type="match status" value="1"/>
</dbReference>
<keyword evidence="2" id="KW-0597">Phosphoprotein</keyword>
<keyword evidence="9" id="KW-1185">Reference proteome</keyword>
<evidence type="ECO:0000256" key="3">
    <source>
        <dbReference type="ARBA" id="ARBA00022679"/>
    </source>
</evidence>
<dbReference type="InterPro" id="IPR051347">
    <property type="entry name" value="Circadian_clock_KaiC-rel"/>
</dbReference>
<organism evidence="8 9">
    <name type="scientific">Haloferax marisrubri</name>
    <dbReference type="NCBI Taxonomy" id="1544719"/>
    <lineage>
        <taxon>Archaea</taxon>
        <taxon>Methanobacteriati</taxon>
        <taxon>Methanobacteriota</taxon>
        <taxon>Stenosarchaea group</taxon>
        <taxon>Halobacteria</taxon>
        <taxon>Halobacteriales</taxon>
        <taxon>Haloferacaceae</taxon>
        <taxon>Haloferax</taxon>
    </lineage>
</organism>
<evidence type="ECO:0000313" key="9">
    <source>
        <dbReference type="Proteomes" id="UP000053621"/>
    </source>
</evidence>
<dbReference type="OrthoDB" id="27015at2157"/>
<evidence type="ECO:0000256" key="4">
    <source>
        <dbReference type="ARBA" id="ARBA00022737"/>
    </source>
</evidence>
<feature type="domain" description="KaiC" evidence="7">
    <location>
        <begin position="6"/>
        <end position="241"/>
    </location>
</feature>
<dbReference type="GO" id="GO:0004674">
    <property type="term" value="F:protein serine/threonine kinase activity"/>
    <property type="evidence" value="ECO:0007669"/>
    <property type="project" value="UniProtKB-EC"/>
</dbReference>
<dbReference type="AlphaFoldDB" id="A0A2P4NKL2"/>
<keyword evidence="4" id="KW-0677">Repeat</keyword>
<keyword evidence="3" id="KW-0808">Transferase</keyword>
<dbReference type="InterPro" id="IPR003593">
    <property type="entry name" value="AAA+_ATPase"/>
</dbReference>
<evidence type="ECO:0000256" key="1">
    <source>
        <dbReference type="ARBA" id="ARBA00012513"/>
    </source>
</evidence>
<accession>A0A2P4NKL2</accession>
<evidence type="ECO:0000259" key="7">
    <source>
        <dbReference type="PROSITE" id="PS51146"/>
    </source>
</evidence>
<comment type="caution">
    <text evidence="8">The sequence shown here is derived from an EMBL/GenBank/DDBJ whole genome shotgun (WGS) entry which is preliminary data.</text>
</comment>
<dbReference type="SUPFAM" id="SSF52540">
    <property type="entry name" value="P-loop containing nucleoside triphosphate hydrolases"/>
    <property type="match status" value="2"/>
</dbReference>
<protein>
    <recommendedName>
        <fullName evidence="1">non-specific serine/threonine protein kinase</fullName>
        <ecNumber evidence="1">2.7.11.1</ecNumber>
    </recommendedName>
</protein>
<dbReference type="Gene3D" id="3.40.50.300">
    <property type="entry name" value="P-loop containing nucleotide triphosphate hydrolases"/>
    <property type="match status" value="2"/>
</dbReference>
<gene>
    <name evidence="8" type="ORF">AUR65_018025</name>
</gene>
<evidence type="ECO:0000256" key="2">
    <source>
        <dbReference type="ARBA" id="ARBA00022553"/>
    </source>
</evidence>
<dbReference type="GO" id="GO:0005524">
    <property type="term" value="F:ATP binding"/>
    <property type="evidence" value="ECO:0007669"/>
    <property type="project" value="InterPro"/>
</dbReference>
<dbReference type="InterPro" id="IPR030665">
    <property type="entry name" value="KaiC"/>
</dbReference>
<dbReference type="SMART" id="SM00382">
    <property type="entry name" value="AAA"/>
    <property type="match status" value="2"/>
</dbReference>
<dbReference type="RefSeq" id="WP_058568499.1">
    <property type="nucleotide sequence ID" value="NZ_LOPW02000022.1"/>
</dbReference>
<dbReference type="InterPro" id="IPR014774">
    <property type="entry name" value="KaiC-like_dom"/>
</dbReference>